<dbReference type="GO" id="GO:0006139">
    <property type="term" value="P:nucleobase-containing compound metabolic process"/>
    <property type="evidence" value="ECO:0007669"/>
    <property type="project" value="InterPro"/>
</dbReference>
<keyword evidence="5" id="KW-0269">Exonuclease</keyword>
<evidence type="ECO:0000256" key="3">
    <source>
        <dbReference type="ARBA" id="ARBA00022723"/>
    </source>
</evidence>
<evidence type="ECO:0000256" key="1">
    <source>
        <dbReference type="ARBA" id="ARBA00004123"/>
    </source>
</evidence>
<dbReference type="EMBL" id="KQ086187">
    <property type="protein sequence ID" value="KLO06701.1"/>
    <property type="molecule type" value="Genomic_DNA"/>
</dbReference>
<keyword evidence="12" id="KW-1185">Reference proteome</keyword>
<evidence type="ECO:0000313" key="12">
    <source>
        <dbReference type="Proteomes" id="UP000053477"/>
    </source>
</evidence>
<gene>
    <name evidence="11" type="ORF">SCHPADRAFT_681291</name>
</gene>
<evidence type="ECO:0000313" key="11">
    <source>
        <dbReference type="EMBL" id="KLO06701.1"/>
    </source>
</evidence>
<evidence type="ECO:0000256" key="8">
    <source>
        <dbReference type="ARBA" id="ARBA00040531"/>
    </source>
</evidence>
<dbReference type="GO" id="GO:0003676">
    <property type="term" value="F:nucleic acid binding"/>
    <property type="evidence" value="ECO:0007669"/>
    <property type="project" value="InterPro"/>
</dbReference>
<dbReference type="InterPro" id="IPR036397">
    <property type="entry name" value="RNaseH_sf"/>
</dbReference>
<feature type="domain" description="3'-5' exonuclease" evidence="10">
    <location>
        <begin position="117"/>
        <end position="194"/>
    </location>
</feature>
<dbReference type="InterPro" id="IPR012337">
    <property type="entry name" value="RNaseH-like_sf"/>
</dbReference>
<evidence type="ECO:0000256" key="6">
    <source>
        <dbReference type="ARBA" id="ARBA00022842"/>
    </source>
</evidence>
<sequence length="339" mass="38454">MLDATQGILGLCSSSNGRHHKSKRRRRHTLKKANERWQHILDTIQSKGRTYSASALDPGVSILLLESSEDADAALQPLLDESPAFVAFDLEYGNSPRHVRRQRNMNPNSEQHRQAHVDLIQIAFGATVYLVHLAAFGASHTNMPNVLRRILESPSIRKVANNIRGDASRLYSSHALNLSNCVDLSYVARHTDPSRWPLTLTPTLTPTSSPFFFSSPFLQRIHTPRFFQRLRTPRYWLRPPNYVPDNTRPLGRLAFVYTGRVLVKDSALEDWGREGMTGRMVEYAADDAHATLVIYSTLSAMPSFNVVSPHRYSFDMVEGRPYHIGIAPRKLWRADNEVE</sequence>
<proteinExistence type="predicted"/>
<dbReference type="Pfam" id="PF01612">
    <property type="entry name" value="DNA_pol_A_exo1"/>
    <property type="match status" value="1"/>
</dbReference>
<dbReference type="SUPFAM" id="SSF53098">
    <property type="entry name" value="Ribonuclease H-like"/>
    <property type="match status" value="1"/>
</dbReference>
<dbReference type="InParanoid" id="A0A0H2RPG1"/>
<dbReference type="PANTHER" id="PTHR13620:SF109">
    <property type="entry name" value="3'-5' EXONUCLEASE"/>
    <property type="match status" value="1"/>
</dbReference>
<dbReference type="InterPro" id="IPR051132">
    <property type="entry name" value="3-5_Exonuclease_domain"/>
</dbReference>
<dbReference type="GO" id="GO:0046872">
    <property type="term" value="F:metal ion binding"/>
    <property type="evidence" value="ECO:0007669"/>
    <property type="project" value="UniProtKB-KW"/>
</dbReference>
<dbReference type="GO" id="GO:0005634">
    <property type="term" value="C:nucleus"/>
    <property type="evidence" value="ECO:0007669"/>
    <property type="project" value="UniProtKB-SubCell"/>
</dbReference>
<dbReference type="Gene3D" id="3.30.420.10">
    <property type="entry name" value="Ribonuclease H-like superfamily/Ribonuclease H"/>
    <property type="match status" value="1"/>
</dbReference>
<dbReference type="AlphaFoldDB" id="A0A0H2RPG1"/>
<dbReference type="GO" id="GO:0008408">
    <property type="term" value="F:3'-5' exonuclease activity"/>
    <property type="evidence" value="ECO:0007669"/>
    <property type="project" value="InterPro"/>
</dbReference>
<keyword evidence="4" id="KW-0378">Hydrolase</keyword>
<dbReference type="OrthoDB" id="1920326at2759"/>
<evidence type="ECO:0000259" key="10">
    <source>
        <dbReference type="Pfam" id="PF01612"/>
    </source>
</evidence>
<dbReference type="Proteomes" id="UP000053477">
    <property type="component" value="Unassembled WGS sequence"/>
</dbReference>
<name>A0A0H2RPG1_9AGAM</name>
<evidence type="ECO:0000256" key="7">
    <source>
        <dbReference type="ARBA" id="ARBA00023242"/>
    </source>
</evidence>
<accession>A0A0H2RPG1</accession>
<protein>
    <recommendedName>
        <fullName evidence="8">3'-5' exonuclease</fullName>
    </recommendedName>
    <alternativeName>
        <fullName evidence="9">Werner Syndrome-like exonuclease</fullName>
    </alternativeName>
</protein>
<keyword evidence="6" id="KW-0460">Magnesium</keyword>
<evidence type="ECO:0000256" key="9">
    <source>
        <dbReference type="ARBA" id="ARBA00042761"/>
    </source>
</evidence>
<organism evidence="11 12">
    <name type="scientific">Schizopora paradoxa</name>
    <dbReference type="NCBI Taxonomy" id="27342"/>
    <lineage>
        <taxon>Eukaryota</taxon>
        <taxon>Fungi</taxon>
        <taxon>Dikarya</taxon>
        <taxon>Basidiomycota</taxon>
        <taxon>Agaricomycotina</taxon>
        <taxon>Agaricomycetes</taxon>
        <taxon>Hymenochaetales</taxon>
        <taxon>Schizoporaceae</taxon>
        <taxon>Schizopora</taxon>
    </lineage>
</organism>
<dbReference type="STRING" id="27342.A0A0H2RPG1"/>
<reference evidence="11 12" key="1">
    <citation type="submission" date="2015-04" db="EMBL/GenBank/DDBJ databases">
        <title>Complete genome sequence of Schizopora paradoxa KUC8140, a cosmopolitan wood degrader in East Asia.</title>
        <authorList>
            <consortium name="DOE Joint Genome Institute"/>
            <person name="Min B."/>
            <person name="Park H."/>
            <person name="Jang Y."/>
            <person name="Kim J.-J."/>
            <person name="Kim K.H."/>
            <person name="Pangilinan J."/>
            <person name="Lipzen A."/>
            <person name="Riley R."/>
            <person name="Grigoriev I.V."/>
            <person name="Spatafora J.W."/>
            <person name="Choi I.-G."/>
        </authorList>
    </citation>
    <scope>NUCLEOTIDE SEQUENCE [LARGE SCALE GENOMIC DNA]</scope>
    <source>
        <strain evidence="11 12">KUC8140</strain>
    </source>
</reference>
<keyword evidence="7" id="KW-0539">Nucleus</keyword>
<keyword evidence="3" id="KW-0479">Metal-binding</keyword>
<evidence type="ECO:0000256" key="4">
    <source>
        <dbReference type="ARBA" id="ARBA00022801"/>
    </source>
</evidence>
<evidence type="ECO:0000256" key="2">
    <source>
        <dbReference type="ARBA" id="ARBA00022722"/>
    </source>
</evidence>
<dbReference type="InterPro" id="IPR002562">
    <property type="entry name" value="3'-5'_exonuclease_dom"/>
</dbReference>
<evidence type="ECO:0000256" key="5">
    <source>
        <dbReference type="ARBA" id="ARBA00022839"/>
    </source>
</evidence>
<keyword evidence="2" id="KW-0540">Nuclease</keyword>
<comment type="subcellular location">
    <subcellularLocation>
        <location evidence="1">Nucleus</location>
    </subcellularLocation>
</comment>
<dbReference type="PANTHER" id="PTHR13620">
    <property type="entry name" value="3-5 EXONUCLEASE"/>
    <property type="match status" value="1"/>
</dbReference>